<evidence type="ECO:0000313" key="9">
    <source>
        <dbReference type="Proteomes" id="UP000001508"/>
    </source>
</evidence>
<comment type="pathway">
    <text evidence="1 6">Carbohydrate biosynthesis; dTDP-L-rhamnose biosynthesis.</text>
</comment>
<evidence type="ECO:0000256" key="1">
    <source>
        <dbReference type="ARBA" id="ARBA00004781"/>
    </source>
</evidence>
<dbReference type="AlphaFoldDB" id="D6Z4K6"/>
<dbReference type="EMBL" id="CP001940">
    <property type="protein sequence ID" value="ADH86481.1"/>
    <property type="molecule type" value="Genomic_DNA"/>
</dbReference>
<dbReference type="Pfam" id="PF04321">
    <property type="entry name" value="RmlD_sub_bind"/>
    <property type="match status" value="1"/>
</dbReference>
<dbReference type="Proteomes" id="UP000001508">
    <property type="component" value="Chromosome"/>
</dbReference>
<dbReference type="HOGENOM" id="CLU_045518_1_0_7"/>
<comment type="catalytic activity">
    <reaction evidence="5">
        <text>dTDP-beta-L-rhamnose + NADP(+) = dTDP-4-dehydro-beta-L-rhamnose + NADPH + H(+)</text>
        <dbReference type="Rhea" id="RHEA:21796"/>
        <dbReference type="ChEBI" id="CHEBI:15378"/>
        <dbReference type="ChEBI" id="CHEBI:57510"/>
        <dbReference type="ChEBI" id="CHEBI:57783"/>
        <dbReference type="ChEBI" id="CHEBI:58349"/>
        <dbReference type="ChEBI" id="CHEBI:62830"/>
        <dbReference type="EC" id="1.1.1.133"/>
    </reaction>
</comment>
<evidence type="ECO:0000313" key="8">
    <source>
        <dbReference type="EMBL" id="ADH86481.1"/>
    </source>
</evidence>
<dbReference type="RefSeq" id="WP_013164004.1">
    <property type="nucleotide sequence ID" value="NC_014216.1"/>
</dbReference>
<proteinExistence type="inferred from homology"/>
<sequence length="296" mass="31507">MTRPLIIFGAEGQVGWELQRSLVLLGPLLPLGRGQVDLADPAAVRAAIRDIDPSAIINAGAFTAVDLAESEEATARAVNEVAPATMAAETRALGIPLVHFSTDYVYDGDQDGPYLETDPPNPRSVYGRSKLAGDEAIAASGADYLILRTSWVFAARGQNFLQTILRLAAERSSLTVVADQFGAPTAAELLADVTARALPALQAGTASGGIYHCTAAGETSWYDYARFIVGEAGKLGASLQLGPEQIKPISTAEYPRPAARPANSRLDCRRLEQAFGLTLPPWQFHVKRALKELLAP</sequence>
<dbReference type="InterPro" id="IPR029903">
    <property type="entry name" value="RmlD-like-bd"/>
</dbReference>
<keyword evidence="9" id="KW-1185">Reference proteome</keyword>
<dbReference type="InterPro" id="IPR036291">
    <property type="entry name" value="NAD(P)-bd_dom_sf"/>
</dbReference>
<protein>
    <recommendedName>
        <fullName evidence="4 6">dTDP-4-dehydrorhamnose reductase</fullName>
        <ecNumber evidence="3 6">1.1.1.133</ecNumber>
    </recommendedName>
</protein>
<keyword evidence="6 8" id="KW-0560">Oxidoreductase</keyword>
<evidence type="ECO:0000256" key="6">
    <source>
        <dbReference type="RuleBase" id="RU364082"/>
    </source>
</evidence>
<dbReference type="NCBIfam" id="TIGR01214">
    <property type="entry name" value="rmlD"/>
    <property type="match status" value="1"/>
</dbReference>
<evidence type="ECO:0000256" key="3">
    <source>
        <dbReference type="ARBA" id="ARBA00012929"/>
    </source>
</evidence>
<reference evidence="9" key="1">
    <citation type="submission" date="2010-02" db="EMBL/GenBank/DDBJ databases">
        <title>Complete sequence of Desulfurivibrio alkaliphilus AHT2.</title>
        <authorList>
            <consortium name="US DOE Joint Genome Institute"/>
            <person name="Pitluck S."/>
            <person name="Chertkov O."/>
            <person name="Detter J.C."/>
            <person name="Han C."/>
            <person name="Tapia R."/>
            <person name="Larimer F."/>
            <person name="Land M."/>
            <person name="Hauser L."/>
            <person name="Kyrpides N."/>
            <person name="Mikhailova N."/>
            <person name="Sorokin D.Y."/>
            <person name="Muyzer G."/>
            <person name="Woyke T."/>
        </authorList>
    </citation>
    <scope>NUCLEOTIDE SEQUENCE [LARGE SCALE GENOMIC DNA]</scope>
    <source>
        <strain evidence="9">DSM 19089 / UNIQEM U267 / AHT2</strain>
    </source>
</reference>
<dbReference type="STRING" id="589865.DaAHT2_1790"/>
<dbReference type="eggNOG" id="COG1091">
    <property type="taxonomic scope" value="Bacteria"/>
</dbReference>
<dbReference type="Gene3D" id="3.90.25.10">
    <property type="entry name" value="UDP-galactose 4-epimerase, domain 1"/>
    <property type="match status" value="1"/>
</dbReference>
<comment type="function">
    <text evidence="6">Catalyzes the reduction of dTDP-6-deoxy-L-lyxo-4-hexulose to yield dTDP-L-rhamnose.</text>
</comment>
<feature type="domain" description="RmlD-like substrate binding" evidence="7">
    <location>
        <begin position="5"/>
        <end position="293"/>
    </location>
</feature>
<dbReference type="CDD" id="cd05254">
    <property type="entry name" value="dTDP_HR_like_SDR_e"/>
    <property type="match status" value="1"/>
</dbReference>
<dbReference type="GO" id="GO:0019305">
    <property type="term" value="P:dTDP-rhamnose biosynthetic process"/>
    <property type="evidence" value="ECO:0007669"/>
    <property type="project" value="UniProtKB-UniPathway"/>
</dbReference>
<dbReference type="KEGG" id="dak:DaAHT2_1790"/>
<dbReference type="GO" id="GO:0008831">
    <property type="term" value="F:dTDP-4-dehydrorhamnose reductase activity"/>
    <property type="evidence" value="ECO:0007669"/>
    <property type="project" value="UniProtKB-EC"/>
</dbReference>
<evidence type="ECO:0000259" key="7">
    <source>
        <dbReference type="Pfam" id="PF04321"/>
    </source>
</evidence>
<dbReference type="SUPFAM" id="SSF51735">
    <property type="entry name" value="NAD(P)-binding Rossmann-fold domains"/>
    <property type="match status" value="1"/>
</dbReference>
<dbReference type="InterPro" id="IPR005913">
    <property type="entry name" value="dTDP_dehydrorham_reduct"/>
</dbReference>
<dbReference type="PANTHER" id="PTHR10491">
    <property type="entry name" value="DTDP-4-DEHYDRORHAMNOSE REDUCTASE"/>
    <property type="match status" value="1"/>
</dbReference>
<dbReference type="Gene3D" id="3.40.50.720">
    <property type="entry name" value="NAD(P)-binding Rossmann-like Domain"/>
    <property type="match status" value="1"/>
</dbReference>
<dbReference type="EC" id="1.1.1.133" evidence="3 6"/>
<gene>
    <name evidence="8" type="ordered locus">DaAHT2_1790</name>
</gene>
<comment type="similarity">
    <text evidence="2 6">Belongs to the dTDP-4-dehydrorhamnose reductase family.</text>
</comment>
<evidence type="ECO:0000256" key="5">
    <source>
        <dbReference type="ARBA" id="ARBA00048200"/>
    </source>
</evidence>
<organism evidence="8 9">
    <name type="scientific">Desulfurivibrio alkaliphilus (strain DSM 19089 / UNIQEM U267 / AHT2)</name>
    <dbReference type="NCBI Taxonomy" id="589865"/>
    <lineage>
        <taxon>Bacteria</taxon>
        <taxon>Pseudomonadati</taxon>
        <taxon>Thermodesulfobacteriota</taxon>
        <taxon>Desulfobulbia</taxon>
        <taxon>Desulfobulbales</taxon>
        <taxon>Desulfobulbaceae</taxon>
        <taxon>Desulfurivibrio</taxon>
    </lineage>
</organism>
<dbReference type="GO" id="GO:0005829">
    <property type="term" value="C:cytosol"/>
    <property type="evidence" value="ECO:0007669"/>
    <property type="project" value="TreeGrafter"/>
</dbReference>
<dbReference type="UniPathway" id="UPA00124"/>
<name>D6Z4K6_DESAT</name>
<dbReference type="FunCoup" id="D6Z4K6">
    <property type="interactions" value="393"/>
</dbReference>
<dbReference type="PANTHER" id="PTHR10491:SF4">
    <property type="entry name" value="METHIONINE ADENOSYLTRANSFERASE 2 SUBUNIT BETA"/>
    <property type="match status" value="1"/>
</dbReference>
<dbReference type="OrthoDB" id="9803892at2"/>
<evidence type="ECO:0000256" key="2">
    <source>
        <dbReference type="ARBA" id="ARBA00010944"/>
    </source>
</evidence>
<keyword evidence="6" id="KW-0521">NADP</keyword>
<dbReference type="InParanoid" id="D6Z4K6"/>
<evidence type="ECO:0000256" key="4">
    <source>
        <dbReference type="ARBA" id="ARBA00017099"/>
    </source>
</evidence>
<accession>D6Z4K6</accession>